<sequence>IASCSLSRFFFSPSTFFLHLRYFHNSSFSIPFLLFSSSYSASTSIHASVILERIKT</sequence>
<feature type="non-terminal residue" evidence="1">
    <location>
        <position position="1"/>
    </location>
</feature>
<name>Q56YL6_ARATH</name>
<accession>Q56YL6</accession>
<evidence type="ECO:0000313" key="1">
    <source>
        <dbReference type="EMBL" id="BAD94061.1"/>
    </source>
</evidence>
<reference evidence="1" key="1">
    <citation type="submission" date="2005-03" db="EMBL/GenBank/DDBJ databases">
        <title>Large-scale analysis of RIKEN Arabidopsis full-length (RAFL) cDNAs.</title>
        <authorList>
            <person name="Totoki Y."/>
            <person name="Seki M."/>
            <person name="Ishida J."/>
            <person name="Nakajima M."/>
            <person name="Enju A."/>
            <person name="Kamiya A."/>
            <person name="Narusaka M."/>
            <person name="Shin-i T."/>
            <person name="Nakagawa M."/>
            <person name="Sakamoto N."/>
            <person name="Oishi K."/>
            <person name="Kohara Y."/>
            <person name="Kobayashi M."/>
            <person name="Toyoda A."/>
            <person name="Sakaki Y."/>
            <person name="Sakurai T."/>
            <person name="Iida K."/>
            <person name="Akiyama K."/>
            <person name="Satou M."/>
            <person name="Toyoda T."/>
            <person name="Konagaya A."/>
            <person name="Carninci P."/>
            <person name="Kawai J."/>
            <person name="Hayashizaki Y."/>
            <person name="Shinozaki K."/>
        </authorList>
    </citation>
    <scope>NUCLEOTIDE SEQUENCE</scope>
</reference>
<organism evidence="1">
    <name type="scientific">Arabidopsis thaliana</name>
    <name type="common">Mouse-ear cress</name>
    <dbReference type="NCBI Taxonomy" id="3702"/>
    <lineage>
        <taxon>Eukaryota</taxon>
        <taxon>Viridiplantae</taxon>
        <taxon>Streptophyta</taxon>
        <taxon>Embryophyta</taxon>
        <taxon>Tracheophyta</taxon>
        <taxon>Spermatophyta</taxon>
        <taxon>Magnoliopsida</taxon>
        <taxon>eudicotyledons</taxon>
        <taxon>Gunneridae</taxon>
        <taxon>Pentapetalae</taxon>
        <taxon>rosids</taxon>
        <taxon>malvids</taxon>
        <taxon>Brassicales</taxon>
        <taxon>Brassicaceae</taxon>
        <taxon>Camelineae</taxon>
        <taxon>Arabidopsis</taxon>
    </lineage>
</organism>
<protein>
    <submittedName>
        <fullName evidence="1">Uncharacterized protein</fullName>
    </submittedName>
</protein>
<dbReference type="EMBL" id="AK221306">
    <property type="protein sequence ID" value="BAD94061.1"/>
    <property type="molecule type" value="mRNA"/>
</dbReference>
<proteinExistence type="evidence at transcript level"/>
<dbReference type="AlphaFoldDB" id="Q56YL6"/>